<dbReference type="EMBL" id="KE525036">
    <property type="protein sequence ID" value="KFB40690.1"/>
    <property type="molecule type" value="Genomic_DNA"/>
</dbReference>
<dbReference type="EnsemblMetazoa" id="ASIC008309-RA">
    <property type="protein sequence ID" value="ASIC008309-PA"/>
    <property type="gene ID" value="ASIC008309"/>
</dbReference>
<reference evidence="2 4" key="1">
    <citation type="journal article" date="2014" name="BMC Genomics">
        <title>Genome sequence of Anopheles sinensis provides insight into genetics basis of mosquito competence for malaria parasites.</title>
        <authorList>
            <person name="Zhou D."/>
            <person name="Zhang D."/>
            <person name="Ding G."/>
            <person name="Shi L."/>
            <person name="Hou Q."/>
            <person name="Ye Y."/>
            <person name="Xu Y."/>
            <person name="Zhou H."/>
            <person name="Xiong C."/>
            <person name="Li S."/>
            <person name="Yu J."/>
            <person name="Hong S."/>
            <person name="Yu X."/>
            <person name="Zou P."/>
            <person name="Chen C."/>
            <person name="Chang X."/>
            <person name="Wang W."/>
            <person name="Lv Y."/>
            <person name="Sun Y."/>
            <person name="Ma L."/>
            <person name="Shen B."/>
            <person name="Zhu C."/>
        </authorList>
    </citation>
    <scope>NUCLEOTIDE SEQUENCE [LARGE SCALE GENOMIC DNA]</scope>
</reference>
<organism evidence="2">
    <name type="scientific">Anopheles sinensis</name>
    <name type="common">Mosquito</name>
    <dbReference type="NCBI Taxonomy" id="74873"/>
    <lineage>
        <taxon>Eukaryota</taxon>
        <taxon>Metazoa</taxon>
        <taxon>Ecdysozoa</taxon>
        <taxon>Arthropoda</taxon>
        <taxon>Hexapoda</taxon>
        <taxon>Insecta</taxon>
        <taxon>Pterygota</taxon>
        <taxon>Neoptera</taxon>
        <taxon>Endopterygota</taxon>
        <taxon>Diptera</taxon>
        <taxon>Nematocera</taxon>
        <taxon>Culicoidea</taxon>
        <taxon>Culicidae</taxon>
        <taxon>Anophelinae</taxon>
        <taxon>Anopheles</taxon>
    </lineage>
</organism>
<protein>
    <submittedName>
        <fullName evidence="2 3">Uncharacterized protein</fullName>
    </submittedName>
</protein>
<dbReference type="Proteomes" id="UP000030765">
    <property type="component" value="Unassembled WGS sequence"/>
</dbReference>
<proteinExistence type="predicted"/>
<feature type="region of interest" description="Disordered" evidence="1">
    <location>
        <begin position="1"/>
        <end position="40"/>
    </location>
</feature>
<evidence type="ECO:0000256" key="1">
    <source>
        <dbReference type="SAM" id="MobiDB-lite"/>
    </source>
</evidence>
<keyword evidence="4" id="KW-1185">Reference proteome</keyword>
<dbReference type="AlphaFoldDB" id="A0A084VRU6"/>
<reference evidence="3" key="2">
    <citation type="submission" date="2020-05" db="UniProtKB">
        <authorList>
            <consortium name="EnsemblMetazoa"/>
        </authorList>
    </citation>
    <scope>IDENTIFICATION</scope>
</reference>
<name>A0A084VRU6_ANOSI</name>
<feature type="region of interest" description="Disordered" evidence="1">
    <location>
        <begin position="69"/>
        <end position="89"/>
    </location>
</feature>
<gene>
    <name evidence="2" type="ORF">ZHAS_00008309</name>
</gene>
<accession>A0A084VRU6</accession>
<dbReference type="VEuPathDB" id="VectorBase:ASIC008309"/>
<sequence>MSSTNNVDDDDDGGTRCDEASAESVQSNPPPVNKRTNRDWPANPFRIWKFIAGVYPGVTVNAAKAMDADMSEKEEGGRGSLIGNLRPMQ</sequence>
<dbReference type="EMBL" id="ATLV01015780">
    <property type="status" value="NOT_ANNOTATED_CDS"/>
    <property type="molecule type" value="Genomic_DNA"/>
</dbReference>
<evidence type="ECO:0000313" key="4">
    <source>
        <dbReference type="Proteomes" id="UP000030765"/>
    </source>
</evidence>
<evidence type="ECO:0000313" key="3">
    <source>
        <dbReference type="EnsemblMetazoa" id="ASIC008309-PA"/>
    </source>
</evidence>
<evidence type="ECO:0000313" key="2">
    <source>
        <dbReference type="EMBL" id="KFB40690.1"/>
    </source>
</evidence>